<evidence type="ECO:0000256" key="3">
    <source>
        <dbReference type="PROSITE-ProRule" id="PRU00339"/>
    </source>
</evidence>
<evidence type="ECO:0000256" key="2">
    <source>
        <dbReference type="ARBA" id="ARBA00022803"/>
    </source>
</evidence>
<feature type="repeat" description="TPR" evidence="3">
    <location>
        <begin position="44"/>
        <end position="77"/>
    </location>
</feature>
<evidence type="ECO:0000256" key="1">
    <source>
        <dbReference type="ARBA" id="ARBA00022737"/>
    </source>
</evidence>
<dbReference type="PANTHER" id="PTHR44943">
    <property type="entry name" value="CELLULOSE SYNTHASE OPERON PROTEIN C"/>
    <property type="match status" value="1"/>
</dbReference>
<keyword evidence="1" id="KW-0677">Repeat</keyword>
<dbReference type="InterPro" id="IPR051685">
    <property type="entry name" value="Ycf3/AcsC/BcsC/TPR_MFPF"/>
</dbReference>
<sequence length="188" mass="21211">MITAMIFKSIVLACVLALSCAEKGTVAIGNVPPSPKAPGLTIASEKAVENGKKHLRKGHCDKAIHEFEKALNKNPNNFEALYWLGVAEGMCGYYSRSYDRLMIALRYSPNEGWKARVYATIGINLLYMGREDEAISYFERAKSIDPRNEIVVAYYEEEHGKGKGHKKHKLKKKPKDKEGFELTLMWLD</sequence>
<feature type="signal peptide" evidence="4">
    <location>
        <begin position="1"/>
        <end position="23"/>
    </location>
</feature>
<comment type="caution">
    <text evidence="5">The sequence shown here is derived from an EMBL/GenBank/DDBJ whole genome shotgun (WGS) entry which is preliminary data.</text>
</comment>
<reference evidence="5" key="1">
    <citation type="journal article" date="2020" name="mSystems">
        <title>Genome- and Community-Level Interaction Insights into Carbon Utilization and Element Cycling Functions of Hydrothermarchaeota in Hydrothermal Sediment.</title>
        <authorList>
            <person name="Zhou Z."/>
            <person name="Liu Y."/>
            <person name="Xu W."/>
            <person name="Pan J."/>
            <person name="Luo Z.H."/>
            <person name="Li M."/>
        </authorList>
    </citation>
    <scope>NUCLEOTIDE SEQUENCE [LARGE SCALE GENOMIC DNA]</scope>
    <source>
        <strain evidence="5">SpSt-132</strain>
    </source>
</reference>
<proteinExistence type="predicted"/>
<dbReference type="EMBL" id="DSFP01000077">
    <property type="protein sequence ID" value="HEW46804.1"/>
    <property type="molecule type" value="Genomic_DNA"/>
</dbReference>
<feature type="chain" id="PRO_5028458758" evidence="4">
    <location>
        <begin position="24"/>
        <end position="188"/>
    </location>
</feature>
<dbReference type="PROSITE" id="PS50293">
    <property type="entry name" value="TPR_REGION"/>
    <property type="match status" value="1"/>
</dbReference>
<dbReference type="InterPro" id="IPR013105">
    <property type="entry name" value="TPR_2"/>
</dbReference>
<name>A0A7C2Z754_9AQUI</name>
<protein>
    <submittedName>
        <fullName evidence="5">Tetratricopeptide repeat protein</fullName>
    </submittedName>
</protein>
<gene>
    <name evidence="5" type="ORF">ENO47_09145</name>
</gene>
<dbReference type="InterPro" id="IPR019734">
    <property type="entry name" value="TPR_rpt"/>
</dbReference>
<evidence type="ECO:0000313" key="5">
    <source>
        <dbReference type="EMBL" id="HEW46804.1"/>
    </source>
</evidence>
<dbReference type="SMART" id="SM00028">
    <property type="entry name" value="TPR"/>
    <property type="match status" value="2"/>
</dbReference>
<keyword evidence="2 3" id="KW-0802">TPR repeat</keyword>
<organism evidence="5">
    <name type="scientific">Hydrogenobacter sp</name>
    <dbReference type="NCBI Taxonomy" id="2152829"/>
    <lineage>
        <taxon>Bacteria</taxon>
        <taxon>Pseudomonadati</taxon>
        <taxon>Aquificota</taxon>
        <taxon>Aquificia</taxon>
        <taxon>Aquificales</taxon>
        <taxon>Aquificaceae</taxon>
        <taxon>Hydrogenobacter</taxon>
    </lineage>
</organism>
<dbReference type="Gene3D" id="1.25.40.10">
    <property type="entry name" value="Tetratricopeptide repeat domain"/>
    <property type="match status" value="1"/>
</dbReference>
<evidence type="ECO:0000256" key="4">
    <source>
        <dbReference type="SAM" id="SignalP"/>
    </source>
</evidence>
<keyword evidence="4" id="KW-0732">Signal</keyword>
<dbReference type="SUPFAM" id="SSF48452">
    <property type="entry name" value="TPR-like"/>
    <property type="match status" value="1"/>
</dbReference>
<feature type="repeat" description="TPR" evidence="3">
    <location>
        <begin position="115"/>
        <end position="148"/>
    </location>
</feature>
<dbReference type="InterPro" id="IPR011990">
    <property type="entry name" value="TPR-like_helical_dom_sf"/>
</dbReference>
<accession>A0A7C2Z754</accession>
<dbReference type="Pfam" id="PF13414">
    <property type="entry name" value="TPR_11"/>
    <property type="match status" value="1"/>
</dbReference>
<dbReference type="PANTHER" id="PTHR44943:SF8">
    <property type="entry name" value="TPR REPEAT-CONTAINING PROTEIN MJ0263"/>
    <property type="match status" value="1"/>
</dbReference>
<dbReference type="PROSITE" id="PS50005">
    <property type="entry name" value="TPR"/>
    <property type="match status" value="2"/>
</dbReference>
<dbReference type="Pfam" id="PF07719">
    <property type="entry name" value="TPR_2"/>
    <property type="match status" value="1"/>
</dbReference>
<dbReference type="AlphaFoldDB" id="A0A7C2Z754"/>